<comment type="caution">
    <text evidence="1">The sequence shown here is derived from an EMBL/GenBank/DDBJ whole genome shotgun (WGS) entry which is preliminary data.</text>
</comment>
<evidence type="ECO:0000313" key="1">
    <source>
        <dbReference type="EMBL" id="GAI36122.1"/>
    </source>
</evidence>
<sequence length="256" mass="29635">DKLISEKAALKAKSDELHEKLLREGNHITLSEIRQLQDDRTRLSEEGKALMSEFKDMLELAPFAIAGAILTDIEKQLDAEGKQRQSFTDKSLLENKIEAVIQSLKSDTGDRPLDIDIEVEDYYLAKLRSLLRKHLIEEEQDSAERTVRVLHDFTKEQRSNFDAMLSNLRTTYGDRLRSVSRLRKINRQDYSNVSRKLANIDVIETDALIKKYRAEKAKLDVLLSFRILDIARIKLIALCNRIRKSYSSNEILWTET</sequence>
<dbReference type="AlphaFoldDB" id="X1MWN8"/>
<protein>
    <submittedName>
        <fullName evidence="1">Uncharacterized protein</fullName>
    </submittedName>
</protein>
<gene>
    <name evidence="1" type="ORF">S06H3_42118</name>
</gene>
<name>X1MWN8_9ZZZZ</name>
<feature type="non-terminal residue" evidence="1">
    <location>
        <position position="1"/>
    </location>
</feature>
<organism evidence="1">
    <name type="scientific">marine sediment metagenome</name>
    <dbReference type="NCBI Taxonomy" id="412755"/>
    <lineage>
        <taxon>unclassified sequences</taxon>
        <taxon>metagenomes</taxon>
        <taxon>ecological metagenomes</taxon>
    </lineage>
</organism>
<reference evidence="1" key="1">
    <citation type="journal article" date="2014" name="Front. Microbiol.">
        <title>High frequency of phylogenetically diverse reductive dehalogenase-homologous genes in deep subseafloor sedimentary metagenomes.</title>
        <authorList>
            <person name="Kawai M."/>
            <person name="Futagami T."/>
            <person name="Toyoda A."/>
            <person name="Takaki Y."/>
            <person name="Nishi S."/>
            <person name="Hori S."/>
            <person name="Arai W."/>
            <person name="Tsubouchi T."/>
            <person name="Morono Y."/>
            <person name="Uchiyama I."/>
            <person name="Ito T."/>
            <person name="Fujiyama A."/>
            <person name="Inagaki F."/>
            <person name="Takami H."/>
        </authorList>
    </citation>
    <scope>NUCLEOTIDE SEQUENCE</scope>
    <source>
        <strain evidence="1">Expedition CK06-06</strain>
    </source>
</reference>
<proteinExistence type="predicted"/>
<dbReference type="EMBL" id="BARV01026014">
    <property type="protein sequence ID" value="GAI36122.1"/>
    <property type="molecule type" value="Genomic_DNA"/>
</dbReference>
<accession>X1MWN8</accession>